<accession>A0AAV2RKL4</accession>
<dbReference type="InterPro" id="IPR026728">
    <property type="entry name" value="BLTP3A/B"/>
</dbReference>
<feature type="non-terminal residue" evidence="1">
    <location>
        <position position="183"/>
    </location>
</feature>
<reference evidence="1 2" key="1">
    <citation type="submission" date="2024-05" db="EMBL/GenBank/DDBJ databases">
        <authorList>
            <person name="Wallberg A."/>
        </authorList>
    </citation>
    <scope>NUCLEOTIDE SEQUENCE [LARGE SCALE GENOMIC DNA]</scope>
</reference>
<dbReference type="Pfam" id="PF24917">
    <property type="entry name" value="BLTP3A_B"/>
    <property type="match status" value="1"/>
</dbReference>
<evidence type="ECO:0008006" key="3">
    <source>
        <dbReference type="Google" id="ProtNLM"/>
    </source>
</evidence>
<organism evidence="1 2">
    <name type="scientific">Meganyctiphanes norvegica</name>
    <name type="common">Northern krill</name>
    <name type="synonym">Thysanopoda norvegica</name>
    <dbReference type="NCBI Taxonomy" id="48144"/>
    <lineage>
        <taxon>Eukaryota</taxon>
        <taxon>Metazoa</taxon>
        <taxon>Ecdysozoa</taxon>
        <taxon>Arthropoda</taxon>
        <taxon>Crustacea</taxon>
        <taxon>Multicrustacea</taxon>
        <taxon>Malacostraca</taxon>
        <taxon>Eumalacostraca</taxon>
        <taxon>Eucarida</taxon>
        <taxon>Euphausiacea</taxon>
        <taxon>Euphausiidae</taxon>
        <taxon>Meganyctiphanes</taxon>
    </lineage>
</organism>
<dbReference type="EMBL" id="CAXKWB010024494">
    <property type="protein sequence ID" value="CAL4126349.1"/>
    <property type="molecule type" value="Genomic_DNA"/>
</dbReference>
<proteinExistence type="predicted"/>
<evidence type="ECO:0000313" key="1">
    <source>
        <dbReference type="EMBL" id="CAL4126349.1"/>
    </source>
</evidence>
<dbReference type="AlphaFoldDB" id="A0AAV2RKL4"/>
<gene>
    <name evidence="1" type="ORF">MNOR_LOCUS25531</name>
</gene>
<keyword evidence="2" id="KW-1185">Reference proteome</keyword>
<dbReference type="PANTHER" id="PTHR22774">
    <property type="entry name" value="CHOREIN N-TERMINAL DOMAIN-CONTAINING PROTEIN"/>
    <property type="match status" value="1"/>
</dbReference>
<dbReference type="PANTHER" id="PTHR22774:SF11">
    <property type="entry name" value="CHOREIN N-TERMINAL DOMAIN-CONTAINING PROTEIN"/>
    <property type="match status" value="1"/>
</dbReference>
<sequence>MAGLIKNQILKHLTKFAKNVSPDSVNISAMRGEGSLCNLELNEEVLTDLLELPTWLRITKATVNRVNLKISWTKLKSVPVVVSLDDVHVVMESSETLRSQGQSLLPSYASGGKYGYTEKVIDGITVNINSVTINFNSHAFNASFSLSRIVLESTSPAWQKADLRMSRLKDPERGEILMFKELP</sequence>
<protein>
    <recommendedName>
        <fullName evidence="3">Chorein N-terminal domain-containing protein</fullName>
    </recommendedName>
</protein>
<evidence type="ECO:0000313" key="2">
    <source>
        <dbReference type="Proteomes" id="UP001497623"/>
    </source>
</evidence>
<name>A0AAV2RKL4_MEGNR</name>
<comment type="caution">
    <text evidence="1">The sequence shown here is derived from an EMBL/GenBank/DDBJ whole genome shotgun (WGS) entry which is preliminary data.</text>
</comment>
<dbReference type="Proteomes" id="UP001497623">
    <property type="component" value="Unassembled WGS sequence"/>
</dbReference>